<gene>
    <name evidence="1" type="ORF">IAC96_03530</name>
</gene>
<reference evidence="1" key="1">
    <citation type="submission" date="2020-10" db="EMBL/GenBank/DDBJ databases">
        <authorList>
            <person name="Gilroy R."/>
        </authorList>
    </citation>
    <scope>NUCLEOTIDE SEQUENCE</scope>
    <source>
        <strain evidence="1">ChiW13-3771</strain>
    </source>
</reference>
<sequence>IEISVRRVAKGKLKKARFYADFRVSQSPINNKNKKTKKEDYNMGMSAWEIKKAKEEVKKIKKLEKAKKDAEFYRGMVESDVKAGRDPFNSRIKYEAAIKECERLK</sequence>
<evidence type="ECO:0000313" key="2">
    <source>
        <dbReference type="Proteomes" id="UP000824201"/>
    </source>
</evidence>
<comment type="caution">
    <text evidence="1">The sequence shown here is derived from an EMBL/GenBank/DDBJ whole genome shotgun (WGS) entry which is preliminary data.</text>
</comment>
<feature type="non-terminal residue" evidence="1">
    <location>
        <position position="1"/>
    </location>
</feature>
<dbReference type="Proteomes" id="UP000824201">
    <property type="component" value="Unassembled WGS sequence"/>
</dbReference>
<name>A0A9D1ECV0_9FIRM</name>
<reference evidence="1" key="2">
    <citation type="journal article" date="2021" name="PeerJ">
        <title>Extensive microbial diversity within the chicken gut microbiome revealed by metagenomics and culture.</title>
        <authorList>
            <person name="Gilroy R."/>
            <person name="Ravi A."/>
            <person name="Getino M."/>
            <person name="Pursley I."/>
            <person name="Horton D.L."/>
            <person name="Alikhan N.F."/>
            <person name="Baker D."/>
            <person name="Gharbi K."/>
            <person name="Hall N."/>
            <person name="Watson M."/>
            <person name="Adriaenssens E.M."/>
            <person name="Foster-Nyarko E."/>
            <person name="Jarju S."/>
            <person name="Secka A."/>
            <person name="Antonio M."/>
            <person name="Oren A."/>
            <person name="Chaudhuri R.R."/>
            <person name="La Ragione R."/>
            <person name="Hildebrand F."/>
            <person name="Pallen M.J."/>
        </authorList>
    </citation>
    <scope>NUCLEOTIDE SEQUENCE</scope>
    <source>
        <strain evidence="1">ChiW13-3771</strain>
    </source>
</reference>
<dbReference type="AlphaFoldDB" id="A0A9D1ECV0"/>
<accession>A0A9D1ECV0</accession>
<protein>
    <submittedName>
        <fullName evidence="1">Uncharacterized protein</fullName>
    </submittedName>
</protein>
<evidence type="ECO:0000313" key="1">
    <source>
        <dbReference type="EMBL" id="HIR88002.1"/>
    </source>
</evidence>
<organism evidence="1 2">
    <name type="scientific">Candidatus Fimimorpha faecalis</name>
    <dbReference type="NCBI Taxonomy" id="2840824"/>
    <lineage>
        <taxon>Bacteria</taxon>
        <taxon>Bacillati</taxon>
        <taxon>Bacillota</taxon>
        <taxon>Clostridia</taxon>
        <taxon>Eubacteriales</taxon>
        <taxon>Candidatus Fimimorpha</taxon>
    </lineage>
</organism>
<dbReference type="EMBL" id="DVHN01000040">
    <property type="protein sequence ID" value="HIR88002.1"/>
    <property type="molecule type" value="Genomic_DNA"/>
</dbReference>
<proteinExistence type="predicted"/>